<keyword evidence="3" id="KW-1185">Reference proteome</keyword>
<sequence length="65" mass="6659">MEMTCAKATALAARALPDLIPPRDPSAGWARPRPLPAARPRSKAAPGPQPVDGKTGTGPASDSKE</sequence>
<organism evidence="2 3">
    <name type="scientific">Streptomyces naganishii JCM 4654</name>
    <dbReference type="NCBI Taxonomy" id="1306179"/>
    <lineage>
        <taxon>Bacteria</taxon>
        <taxon>Bacillati</taxon>
        <taxon>Actinomycetota</taxon>
        <taxon>Actinomycetes</taxon>
        <taxon>Kitasatosporales</taxon>
        <taxon>Streptomycetaceae</taxon>
        <taxon>Streptomyces</taxon>
    </lineage>
</organism>
<evidence type="ECO:0000256" key="1">
    <source>
        <dbReference type="SAM" id="MobiDB-lite"/>
    </source>
</evidence>
<proteinExistence type="predicted"/>
<protein>
    <submittedName>
        <fullName evidence="2">Uncharacterized protein</fullName>
    </submittedName>
</protein>
<evidence type="ECO:0000313" key="2">
    <source>
        <dbReference type="EMBL" id="GHD95989.1"/>
    </source>
</evidence>
<accession>A0A918YAK9</accession>
<feature type="compositionally biased region" description="Low complexity" evidence="1">
    <location>
        <begin position="27"/>
        <end position="46"/>
    </location>
</feature>
<dbReference type="AlphaFoldDB" id="A0A918YAK9"/>
<name>A0A918YAK9_9ACTN</name>
<gene>
    <name evidence="2" type="ORF">GCM10010508_62960</name>
</gene>
<feature type="region of interest" description="Disordered" evidence="1">
    <location>
        <begin position="17"/>
        <end position="65"/>
    </location>
</feature>
<reference evidence="2" key="2">
    <citation type="submission" date="2020-09" db="EMBL/GenBank/DDBJ databases">
        <authorList>
            <person name="Sun Q."/>
            <person name="Ohkuma M."/>
        </authorList>
    </citation>
    <scope>NUCLEOTIDE SEQUENCE</scope>
    <source>
        <strain evidence="2">JCM 4654</strain>
    </source>
</reference>
<reference evidence="2" key="1">
    <citation type="journal article" date="2014" name="Int. J. Syst. Evol. Microbiol.">
        <title>Complete genome sequence of Corynebacterium casei LMG S-19264T (=DSM 44701T), isolated from a smear-ripened cheese.</title>
        <authorList>
            <consortium name="US DOE Joint Genome Institute (JGI-PGF)"/>
            <person name="Walter F."/>
            <person name="Albersmeier A."/>
            <person name="Kalinowski J."/>
            <person name="Ruckert C."/>
        </authorList>
    </citation>
    <scope>NUCLEOTIDE SEQUENCE</scope>
    <source>
        <strain evidence="2">JCM 4654</strain>
    </source>
</reference>
<dbReference type="Proteomes" id="UP000608955">
    <property type="component" value="Unassembled WGS sequence"/>
</dbReference>
<comment type="caution">
    <text evidence="2">The sequence shown here is derived from an EMBL/GenBank/DDBJ whole genome shotgun (WGS) entry which is preliminary data.</text>
</comment>
<dbReference type="EMBL" id="BMVF01000025">
    <property type="protein sequence ID" value="GHD95989.1"/>
    <property type="molecule type" value="Genomic_DNA"/>
</dbReference>
<evidence type="ECO:0000313" key="3">
    <source>
        <dbReference type="Proteomes" id="UP000608955"/>
    </source>
</evidence>